<evidence type="ECO:0000256" key="1">
    <source>
        <dbReference type="ARBA" id="ARBA00006739"/>
    </source>
</evidence>
<evidence type="ECO:0000256" key="4">
    <source>
        <dbReference type="SAM" id="Phobius"/>
    </source>
</evidence>
<keyword evidence="3 6" id="KW-0808">Transferase</keyword>
<comment type="caution">
    <text evidence="6">The sequence shown here is derived from an EMBL/GenBank/DDBJ whole genome shotgun (WGS) entry which is preliminary data.</text>
</comment>
<keyword evidence="4" id="KW-0472">Membrane</keyword>
<dbReference type="AlphaFoldDB" id="A0A4R9C4H6"/>
<name>A0A4R9C4H6_9FIRM</name>
<accession>A0A4R9C4H6</accession>
<dbReference type="SUPFAM" id="SSF53448">
    <property type="entry name" value="Nucleotide-diphospho-sugar transferases"/>
    <property type="match status" value="1"/>
</dbReference>
<dbReference type="EMBL" id="SCFR01000009">
    <property type="protein sequence ID" value="TFF66532.1"/>
    <property type="molecule type" value="Genomic_DNA"/>
</dbReference>
<dbReference type="GO" id="GO:0016757">
    <property type="term" value="F:glycosyltransferase activity"/>
    <property type="evidence" value="ECO:0007669"/>
    <property type="project" value="UniProtKB-KW"/>
</dbReference>
<evidence type="ECO:0000313" key="6">
    <source>
        <dbReference type="EMBL" id="TFF66532.1"/>
    </source>
</evidence>
<organism evidence="6 7">
    <name type="scientific">Helcococcus ovis</name>
    <dbReference type="NCBI Taxonomy" id="72026"/>
    <lineage>
        <taxon>Bacteria</taxon>
        <taxon>Bacillati</taxon>
        <taxon>Bacillota</taxon>
        <taxon>Tissierellia</taxon>
        <taxon>Tissierellales</taxon>
        <taxon>Peptoniphilaceae</taxon>
        <taxon>Helcococcus</taxon>
    </lineage>
</organism>
<evidence type="ECO:0000313" key="7">
    <source>
        <dbReference type="Proteomes" id="UP000297454"/>
    </source>
</evidence>
<proteinExistence type="inferred from homology"/>
<feature type="transmembrane region" description="Helical" evidence="4">
    <location>
        <begin position="298"/>
        <end position="321"/>
    </location>
</feature>
<dbReference type="Pfam" id="PF13632">
    <property type="entry name" value="Glyco_trans_2_3"/>
    <property type="match status" value="1"/>
</dbReference>
<evidence type="ECO:0000256" key="3">
    <source>
        <dbReference type="ARBA" id="ARBA00022679"/>
    </source>
</evidence>
<comment type="similarity">
    <text evidence="1">Belongs to the glycosyltransferase 2 family.</text>
</comment>
<feature type="transmembrane region" description="Helical" evidence="4">
    <location>
        <begin position="333"/>
        <end position="355"/>
    </location>
</feature>
<reference evidence="6 7" key="1">
    <citation type="submission" date="2019-01" db="EMBL/GenBank/DDBJ databases">
        <title>Draft Genome Sequences of Helcococcus ovis Strains Isolated from the Uterus and Vagina of Dairy Cows with Metritis.</title>
        <authorList>
            <person name="Cunha F."/>
            <person name="Jeon S.J."/>
            <person name="Kutzer P."/>
            <person name="Galvao K.N."/>
        </authorList>
    </citation>
    <scope>NUCLEOTIDE SEQUENCE [LARGE SCALE GENOMIC DNA]</scope>
    <source>
        <strain evidence="6 7">KG-37</strain>
    </source>
</reference>
<keyword evidence="4" id="KW-0812">Transmembrane</keyword>
<dbReference type="Proteomes" id="UP000297454">
    <property type="component" value="Unassembled WGS sequence"/>
</dbReference>
<feature type="transmembrane region" description="Helical" evidence="4">
    <location>
        <begin position="367"/>
        <end position="386"/>
    </location>
</feature>
<dbReference type="RefSeq" id="WP_134744507.1">
    <property type="nucleotide sequence ID" value="NZ_CP119762.1"/>
</dbReference>
<dbReference type="PANTHER" id="PTHR43630:SF1">
    <property type="entry name" value="POLY-BETA-1,6-N-ACETYL-D-GLUCOSAMINE SYNTHASE"/>
    <property type="match status" value="1"/>
</dbReference>
<dbReference type="InterPro" id="IPR001173">
    <property type="entry name" value="Glyco_trans_2-like"/>
</dbReference>
<feature type="domain" description="Glycosyltransferase 2-like" evidence="5">
    <location>
        <begin position="132"/>
        <end position="338"/>
    </location>
</feature>
<dbReference type="InterPro" id="IPR029044">
    <property type="entry name" value="Nucleotide-diphossugar_trans"/>
</dbReference>
<evidence type="ECO:0000259" key="5">
    <source>
        <dbReference type="Pfam" id="PF13632"/>
    </source>
</evidence>
<protein>
    <submittedName>
        <fullName evidence="6">Glycosyltransferase</fullName>
    </submittedName>
</protein>
<evidence type="ECO:0000256" key="2">
    <source>
        <dbReference type="ARBA" id="ARBA00022676"/>
    </source>
</evidence>
<gene>
    <name evidence="6" type="ORF">EQF91_03515</name>
</gene>
<sequence length="405" mass="46535">MILKIITYIVIFLSLILIPYSLYQFFIGLHYFKKINNIPDTDNYNKFAILVAARNEAKVISNLIDSLKSLNYPKDKYEIIIAPNNCTDNTREVAINKQVRVFDIKSPIKNKGDVLHQMFDYLIDNEDHDAYVIFDADNIVDKNFLLEMNKQIEYGFSASQGFRDSKNPYESFTSGSYTLYHYMISTFYNKPRTALKLNNMIIGCGFMVTKKVIKSLGGWNTKTITEDLEFTVLTTLQGEKIGYTEKAIFYDEQPNSFIDSWHQRIRWQLGLKQGFLANSREVLKSLFRGKGINFLDTYAMLIANYISNISLLSMIFGTILISMKTTSIVGFSILGYNIIGMVFGPSLFAILILALNGKKIIPMWKGILFFGVFLASWIPINAYVLFKDNVEWKEIKHDSKNNITN</sequence>
<dbReference type="Gene3D" id="3.90.550.10">
    <property type="entry name" value="Spore Coat Polysaccharide Biosynthesis Protein SpsA, Chain A"/>
    <property type="match status" value="1"/>
</dbReference>
<keyword evidence="7" id="KW-1185">Reference proteome</keyword>
<keyword evidence="4" id="KW-1133">Transmembrane helix</keyword>
<feature type="transmembrane region" description="Helical" evidence="4">
    <location>
        <begin position="6"/>
        <end position="26"/>
    </location>
</feature>
<keyword evidence="2" id="KW-0328">Glycosyltransferase</keyword>
<dbReference type="CDD" id="cd06438">
    <property type="entry name" value="EpsO_like"/>
    <property type="match status" value="1"/>
</dbReference>
<dbReference type="PANTHER" id="PTHR43630">
    <property type="entry name" value="POLY-BETA-1,6-N-ACETYL-D-GLUCOSAMINE SYNTHASE"/>
    <property type="match status" value="1"/>
</dbReference>